<keyword evidence="12" id="KW-1185">Reference proteome</keyword>
<dbReference type="GO" id="GO:0005536">
    <property type="term" value="F:D-glucose binding"/>
    <property type="evidence" value="ECO:0007669"/>
    <property type="project" value="UniProtKB-ARBA"/>
</dbReference>
<dbReference type="PANTHER" id="PTHR48022">
    <property type="entry name" value="PLASTIDIC GLUCOSE TRANSPORTER 4"/>
    <property type="match status" value="1"/>
</dbReference>
<evidence type="ECO:0000256" key="9">
    <source>
        <dbReference type="SAM" id="Phobius"/>
    </source>
</evidence>
<keyword evidence="3 8" id="KW-0813">Transport</keyword>
<evidence type="ECO:0000256" key="4">
    <source>
        <dbReference type="ARBA" id="ARBA00022692"/>
    </source>
</evidence>
<feature type="transmembrane region" description="Helical" evidence="9">
    <location>
        <begin position="389"/>
        <end position="413"/>
    </location>
</feature>
<dbReference type="CDD" id="cd17356">
    <property type="entry name" value="MFS_HXT"/>
    <property type="match status" value="1"/>
</dbReference>
<dbReference type="GO" id="GO:0005351">
    <property type="term" value="F:carbohydrate:proton symporter activity"/>
    <property type="evidence" value="ECO:0007669"/>
    <property type="project" value="TreeGrafter"/>
</dbReference>
<sequence length="529" mass="57594">HFSDTSMMKLILQKPEGVAGASWPAIVIGLFVSFGGVLFGYDTGTISGILAMPYWQSLFSTGYRDSTGHLNVTSSQTSAIVSILSAGTFFGALGAAPIADRIGRRWSLIASSCVFIFGVILQTAATAISLFLAGRFFAGLGVGLVSALIPLYQSETAPKWIRGSIVGAYQFSITVGLLLASIVNNSTKDRNDTGSYRIPVAVQFAWAIILITGMLVLPDTPRFMIKNDDYDGAAKALGRLRRLPVDHIAIQEELGEIQANHNYELSLGKATYLDCFKGNLLKRILTGCGLQALQQLTGINFIFYYGTQFFKNSGFKNSFIISLITNCVNVGSTIPGLWAIERLGRRPVLLWGAVGMCISQFLVAILGTTTTSQDATGAIIVNNEPAQKAAIAFICIFIFFFASSWGPSAWVVTGEIFPLKVRAKSLSMTTATNWLLNWAIAYSTPYLVDYGPGNANLQSKIFFIWGSCCFLCIAFVYFLIYETKGLTLEQVDELYAEVSDARHSLNWVPSITFKEIQEGKGDVVHQEKA</sequence>
<dbReference type="FunFam" id="1.20.1250.20:FF:000115">
    <property type="entry name" value="High-affinity glucose transporter"/>
    <property type="match status" value="1"/>
</dbReference>
<dbReference type="Proteomes" id="UP000509510">
    <property type="component" value="Chromosome V"/>
</dbReference>
<feature type="transmembrane region" description="Helical" evidence="9">
    <location>
        <begin position="106"/>
        <end position="125"/>
    </location>
</feature>
<dbReference type="PRINTS" id="PR00171">
    <property type="entry name" value="SUGRTRNSPORT"/>
</dbReference>
<dbReference type="PROSITE" id="PS00216">
    <property type="entry name" value="SUGAR_TRANSPORT_1"/>
    <property type="match status" value="2"/>
</dbReference>
<dbReference type="KEGG" id="trg:TRUGW13939_09123"/>
<feature type="domain" description="Major facilitator superfamily (MFS) profile" evidence="10">
    <location>
        <begin position="28"/>
        <end position="484"/>
    </location>
</feature>
<accession>A0A7H8R746</accession>
<organism evidence="11 12">
    <name type="scientific">Talaromyces rugulosus</name>
    <name type="common">Penicillium rugulosum</name>
    <dbReference type="NCBI Taxonomy" id="121627"/>
    <lineage>
        <taxon>Eukaryota</taxon>
        <taxon>Fungi</taxon>
        <taxon>Dikarya</taxon>
        <taxon>Ascomycota</taxon>
        <taxon>Pezizomycotina</taxon>
        <taxon>Eurotiomycetes</taxon>
        <taxon>Eurotiomycetidae</taxon>
        <taxon>Eurotiales</taxon>
        <taxon>Trichocomaceae</taxon>
        <taxon>Talaromyces</taxon>
        <taxon>Talaromyces sect. Islandici</taxon>
    </lineage>
</organism>
<evidence type="ECO:0000256" key="7">
    <source>
        <dbReference type="ARBA" id="ARBA00023180"/>
    </source>
</evidence>
<comment type="subcellular location">
    <subcellularLocation>
        <location evidence="1">Membrane</location>
        <topology evidence="1">Multi-pass membrane protein</topology>
    </subcellularLocation>
</comment>
<dbReference type="InterPro" id="IPR020846">
    <property type="entry name" value="MFS_dom"/>
</dbReference>
<proteinExistence type="inferred from homology"/>
<dbReference type="Pfam" id="PF00083">
    <property type="entry name" value="Sugar_tr"/>
    <property type="match status" value="1"/>
</dbReference>
<dbReference type="InterPro" id="IPR036259">
    <property type="entry name" value="MFS_trans_sf"/>
</dbReference>
<dbReference type="NCBIfam" id="TIGR00879">
    <property type="entry name" value="SP"/>
    <property type="match status" value="1"/>
</dbReference>
<dbReference type="SUPFAM" id="SSF103473">
    <property type="entry name" value="MFS general substrate transporter"/>
    <property type="match status" value="1"/>
</dbReference>
<protein>
    <recommendedName>
        <fullName evidence="10">Major facilitator superfamily (MFS) profile domain-containing protein</fullName>
    </recommendedName>
</protein>
<evidence type="ECO:0000256" key="2">
    <source>
        <dbReference type="ARBA" id="ARBA00010992"/>
    </source>
</evidence>
<feature type="transmembrane region" description="Helical" evidence="9">
    <location>
        <begin position="79"/>
        <end position="99"/>
    </location>
</feature>
<keyword evidence="7" id="KW-0325">Glycoprotein</keyword>
<keyword evidence="4 9" id="KW-0812">Transmembrane</keyword>
<dbReference type="GO" id="GO:0010255">
    <property type="term" value="P:glucose mediated signaling pathway"/>
    <property type="evidence" value="ECO:0007669"/>
    <property type="project" value="UniProtKB-ARBA"/>
</dbReference>
<evidence type="ECO:0000256" key="8">
    <source>
        <dbReference type="RuleBase" id="RU003346"/>
    </source>
</evidence>
<dbReference type="OrthoDB" id="5141738at2759"/>
<feature type="transmembrane region" description="Helical" evidence="9">
    <location>
        <begin position="21"/>
        <end position="41"/>
    </location>
</feature>
<dbReference type="InterPro" id="IPR050360">
    <property type="entry name" value="MFS_Sugar_Transporters"/>
</dbReference>
<feature type="transmembrane region" description="Helical" evidence="9">
    <location>
        <begin position="425"/>
        <end position="442"/>
    </location>
</feature>
<keyword evidence="5 9" id="KW-1133">Transmembrane helix</keyword>
<feature type="transmembrane region" description="Helical" evidence="9">
    <location>
        <begin position="131"/>
        <end position="152"/>
    </location>
</feature>
<feature type="transmembrane region" description="Helical" evidence="9">
    <location>
        <begin position="462"/>
        <end position="480"/>
    </location>
</feature>
<dbReference type="PROSITE" id="PS00217">
    <property type="entry name" value="SUGAR_TRANSPORT_2"/>
    <property type="match status" value="1"/>
</dbReference>
<evidence type="ECO:0000256" key="5">
    <source>
        <dbReference type="ARBA" id="ARBA00022989"/>
    </source>
</evidence>
<dbReference type="InterPro" id="IPR005829">
    <property type="entry name" value="Sugar_transporter_CS"/>
</dbReference>
<dbReference type="GeneID" id="55996607"/>
<feature type="transmembrane region" description="Helical" evidence="9">
    <location>
        <begin position="164"/>
        <end position="184"/>
    </location>
</feature>
<evidence type="ECO:0000313" key="12">
    <source>
        <dbReference type="Proteomes" id="UP000509510"/>
    </source>
</evidence>
<feature type="transmembrane region" description="Helical" evidence="9">
    <location>
        <begin position="196"/>
        <end position="217"/>
    </location>
</feature>
<evidence type="ECO:0000256" key="1">
    <source>
        <dbReference type="ARBA" id="ARBA00004141"/>
    </source>
</evidence>
<dbReference type="PANTHER" id="PTHR48022:SF17">
    <property type="entry name" value="HEXOSE TRANSPORTER"/>
    <property type="match status" value="1"/>
</dbReference>
<dbReference type="GO" id="GO:0005886">
    <property type="term" value="C:plasma membrane"/>
    <property type="evidence" value="ECO:0007669"/>
    <property type="project" value="UniProtKB-ARBA"/>
</dbReference>
<dbReference type="AlphaFoldDB" id="A0A7H8R746"/>
<name>A0A7H8R746_TALRU</name>
<dbReference type="RefSeq" id="XP_035348141.1">
    <property type="nucleotide sequence ID" value="XM_035492248.1"/>
</dbReference>
<dbReference type="InterPro" id="IPR003663">
    <property type="entry name" value="Sugar/inositol_transpt"/>
</dbReference>
<feature type="non-terminal residue" evidence="11">
    <location>
        <position position="1"/>
    </location>
</feature>
<evidence type="ECO:0000259" key="10">
    <source>
        <dbReference type="PROSITE" id="PS50850"/>
    </source>
</evidence>
<reference evidence="12" key="1">
    <citation type="submission" date="2020-06" db="EMBL/GenBank/DDBJ databases">
        <title>A chromosome-scale genome assembly of Talaromyces rugulosus W13939.</title>
        <authorList>
            <person name="Wang B."/>
            <person name="Guo L."/>
            <person name="Ye K."/>
            <person name="Wang L."/>
        </authorList>
    </citation>
    <scope>NUCLEOTIDE SEQUENCE [LARGE SCALE GENOMIC DNA]</scope>
    <source>
        <strain evidence="12">W13939</strain>
    </source>
</reference>
<feature type="transmembrane region" description="Helical" evidence="9">
    <location>
        <begin position="348"/>
        <end position="369"/>
    </location>
</feature>
<evidence type="ECO:0000256" key="6">
    <source>
        <dbReference type="ARBA" id="ARBA00023136"/>
    </source>
</evidence>
<comment type="similarity">
    <text evidence="2 8">Belongs to the major facilitator superfamily. Sugar transporter (TC 2.A.1.1) family.</text>
</comment>
<gene>
    <name evidence="11" type="ORF">TRUGW13939_09123</name>
</gene>
<dbReference type="InterPro" id="IPR005828">
    <property type="entry name" value="MFS_sugar_transport-like"/>
</dbReference>
<dbReference type="EMBL" id="CP055902">
    <property type="protein sequence ID" value="QKX61967.1"/>
    <property type="molecule type" value="Genomic_DNA"/>
</dbReference>
<evidence type="ECO:0000256" key="3">
    <source>
        <dbReference type="ARBA" id="ARBA00022448"/>
    </source>
</evidence>
<dbReference type="PROSITE" id="PS50850">
    <property type="entry name" value="MFS"/>
    <property type="match status" value="1"/>
</dbReference>
<dbReference type="Gene3D" id="1.20.1250.20">
    <property type="entry name" value="MFS general substrate transporter like domains"/>
    <property type="match status" value="1"/>
</dbReference>
<evidence type="ECO:0000313" key="11">
    <source>
        <dbReference type="EMBL" id="QKX61967.1"/>
    </source>
</evidence>
<keyword evidence="6 9" id="KW-0472">Membrane</keyword>